<reference evidence="1" key="1">
    <citation type="submission" date="2024-02" db="EMBL/GenBank/DDBJ databases">
        <title>Metagenome Assembled Genome of Zalaria obscura JY119.</title>
        <authorList>
            <person name="Vighnesh L."/>
            <person name="Jagadeeshwari U."/>
            <person name="Venkata Ramana C."/>
            <person name="Sasikala C."/>
        </authorList>
    </citation>
    <scope>NUCLEOTIDE SEQUENCE</scope>
    <source>
        <strain evidence="1">JY119</strain>
    </source>
</reference>
<proteinExistence type="predicted"/>
<sequence length="217" mass="23342">MTVTEVATLPLIPGSTVEDASTAAGKVWRDMYDTLLQQDGIQTVRYGRVVESPDTVILFVDWESHQHHLDFMASPSYQPFLKTLSGLLSGAPSITHFTFDPPTSFSRALAAPVTELATFTLPPSSTDAFNASLGPFAETVSKTADGCAGVAKGWSVEDVEHEKLDDGKGKACLLAVGWQSVEAHMAYRETEGFKGAIGPLREGPVAVEMRHVEGRGF</sequence>
<dbReference type="Proteomes" id="UP001320706">
    <property type="component" value="Unassembled WGS sequence"/>
</dbReference>
<evidence type="ECO:0000313" key="1">
    <source>
        <dbReference type="EMBL" id="KAK8222112.1"/>
    </source>
</evidence>
<organism evidence="1 2">
    <name type="scientific">Zalaria obscura</name>
    <dbReference type="NCBI Taxonomy" id="2024903"/>
    <lineage>
        <taxon>Eukaryota</taxon>
        <taxon>Fungi</taxon>
        <taxon>Dikarya</taxon>
        <taxon>Ascomycota</taxon>
        <taxon>Pezizomycotina</taxon>
        <taxon>Dothideomycetes</taxon>
        <taxon>Dothideomycetidae</taxon>
        <taxon>Dothideales</taxon>
        <taxon>Zalariaceae</taxon>
        <taxon>Zalaria</taxon>
    </lineage>
</organism>
<comment type="caution">
    <text evidence="1">The sequence shown here is derived from an EMBL/GenBank/DDBJ whole genome shotgun (WGS) entry which is preliminary data.</text>
</comment>
<protein>
    <submittedName>
        <fullName evidence="1">Uncharacterized protein</fullName>
    </submittedName>
</protein>
<evidence type="ECO:0000313" key="2">
    <source>
        <dbReference type="Proteomes" id="UP001320706"/>
    </source>
</evidence>
<keyword evidence="2" id="KW-1185">Reference proteome</keyword>
<dbReference type="EMBL" id="JAMKPW020000001">
    <property type="protein sequence ID" value="KAK8222112.1"/>
    <property type="molecule type" value="Genomic_DNA"/>
</dbReference>
<name>A0ACC3SRC4_9PEZI</name>
<gene>
    <name evidence="1" type="ORF">M8818_000282</name>
</gene>
<accession>A0ACC3SRC4</accession>